<name>Q47W72_COLP3</name>
<evidence type="ECO:0000313" key="1">
    <source>
        <dbReference type="EMBL" id="AAZ26678.1"/>
    </source>
</evidence>
<accession>Q47W72</accession>
<dbReference type="KEGG" id="cps:CPS_4300"/>
<dbReference type="EMBL" id="CP000083">
    <property type="protein sequence ID" value="AAZ26678.1"/>
    <property type="molecule type" value="Genomic_DNA"/>
</dbReference>
<sequence>MKGFLASSEFLSLLAVNMSAQNYHVERSYLVIILKSYLYFC</sequence>
<gene>
    <name evidence="1" type="ordered locus">CPS_4300</name>
</gene>
<reference evidence="1" key="1">
    <citation type="journal article" date="2005" name="Proc. Natl. Acad. Sci. U.S.A.">
        <title>The psychrophilic lifestyle as revealed by the genome sequence of Colwellia psychrerythraea 34H through genomic and proteomic analyses.</title>
        <authorList>
            <person name="Methe B.A."/>
            <person name="Nelson K.E."/>
            <person name="Deming J.W."/>
            <person name="Momen B."/>
            <person name="Melamud E."/>
            <person name="Zhang X."/>
            <person name="Moult J."/>
            <person name="Madupu R."/>
            <person name="Nelson W.C."/>
            <person name="Dodson R.J."/>
            <person name="Brinkac L.M."/>
            <person name="Daugherty S.C."/>
            <person name="Durkin A.S."/>
            <person name="DeBoy R.T."/>
            <person name="Kolonay J.F."/>
            <person name="Sullivan S.A."/>
            <person name="Zhou L."/>
            <person name="Davidsen T.M."/>
            <person name="Wu M."/>
            <person name="Huston A.L."/>
            <person name="Lewis M."/>
            <person name="Weaver B."/>
            <person name="Weidman J.F."/>
            <person name="Khouri H."/>
            <person name="Utterback T.R."/>
            <person name="Feldblyum T.V."/>
            <person name="Fraser C.M."/>
        </authorList>
    </citation>
    <scope>NUCLEOTIDE SEQUENCE [LARGE SCALE GENOMIC DNA]</scope>
    <source>
        <strain evidence="1">34H</strain>
    </source>
</reference>
<protein>
    <submittedName>
        <fullName evidence="1">Uncharacterized protein</fullName>
    </submittedName>
</protein>
<evidence type="ECO:0000313" key="2">
    <source>
        <dbReference type="Proteomes" id="UP000000547"/>
    </source>
</evidence>
<dbReference type="AlphaFoldDB" id="Q47W72"/>
<dbReference type="Proteomes" id="UP000000547">
    <property type="component" value="Chromosome"/>
</dbReference>
<proteinExistence type="predicted"/>
<dbReference type="HOGENOM" id="CLU_3268563_0_0_6"/>
<organism evidence="1 2">
    <name type="scientific">Colwellia psychrerythraea (strain 34H / ATCC BAA-681)</name>
    <name type="common">Vibrio psychroerythus</name>
    <dbReference type="NCBI Taxonomy" id="167879"/>
    <lineage>
        <taxon>Bacteria</taxon>
        <taxon>Pseudomonadati</taxon>
        <taxon>Pseudomonadota</taxon>
        <taxon>Gammaproteobacteria</taxon>
        <taxon>Alteromonadales</taxon>
        <taxon>Colwelliaceae</taxon>
        <taxon>Colwellia</taxon>
    </lineage>
</organism>